<name>A0A0A9BQQ7_ARUDO</name>
<reference evidence="1" key="1">
    <citation type="submission" date="2014-09" db="EMBL/GenBank/DDBJ databases">
        <authorList>
            <person name="Magalhaes I.L.F."/>
            <person name="Oliveira U."/>
            <person name="Santos F.R."/>
            <person name="Vidigal T.H.D.A."/>
            <person name="Brescovit A.D."/>
            <person name="Santos A.J."/>
        </authorList>
    </citation>
    <scope>NUCLEOTIDE SEQUENCE</scope>
    <source>
        <tissue evidence="1">Shoot tissue taken approximately 20 cm above the soil surface</tissue>
    </source>
</reference>
<accession>A0A0A9BQQ7</accession>
<dbReference type="EMBL" id="GBRH01233402">
    <property type="protein sequence ID" value="JAD64493.1"/>
    <property type="molecule type" value="Transcribed_RNA"/>
</dbReference>
<reference evidence="1" key="2">
    <citation type="journal article" date="2015" name="Data Brief">
        <title>Shoot transcriptome of the giant reed, Arundo donax.</title>
        <authorList>
            <person name="Barrero R.A."/>
            <person name="Guerrero F.D."/>
            <person name="Moolhuijzen P."/>
            <person name="Goolsby J.A."/>
            <person name="Tidwell J."/>
            <person name="Bellgard S.E."/>
            <person name="Bellgard M.I."/>
        </authorList>
    </citation>
    <scope>NUCLEOTIDE SEQUENCE</scope>
    <source>
        <tissue evidence="1">Shoot tissue taken approximately 20 cm above the soil surface</tissue>
    </source>
</reference>
<organism evidence="1">
    <name type="scientific">Arundo donax</name>
    <name type="common">Giant reed</name>
    <name type="synonym">Donax arundinaceus</name>
    <dbReference type="NCBI Taxonomy" id="35708"/>
    <lineage>
        <taxon>Eukaryota</taxon>
        <taxon>Viridiplantae</taxon>
        <taxon>Streptophyta</taxon>
        <taxon>Embryophyta</taxon>
        <taxon>Tracheophyta</taxon>
        <taxon>Spermatophyta</taxon>
        <taxon>Magnoliopsida</taxon>
        <taxon>Liliopsida</taxon>
        <taxon>Poales</taxon>
        <taxon>Poaceae</taxon>
        <taxon>PACMAD clade</taxon>
        <taxon>Arundinoideae</taxon>
        <taxon>Arundineae</taxon>
        <taxon>Arundo</taxon>
    </lineage>
</organism>
<sequence length="13" mass="1538">MVNYFILLPSQNV</sequence>
<protein>
    <submittedName>
        <fullName evidence="1">Uncharacterized protein</fullName>
    </submittedName>
</protein>
<proteinExistence type="predicted"/>
<evidence type="ECO:0000313" key="1">
    <source>
        <dbReference type="EMBL" id="JAD64493.1"/>
    </source>
</evidence>